<dbReference type="EC" id="6.3.5.4" evidence="4"/>
<feature type="domain" description="Asparagine synthetase" evidence="3">
    <location>
        <begin position="165"/>
        <end position="239"/>
    </location>
</feature>
<dbReference type="STRING" id="414004.CENSYa_1068"/>
<dbReference type="PANTHER" id="PTHR11772:SF2">
    <property type="entry name" value="ASPARAGINE SYNTHETASE [GLUTAMINE-HYDROLYZING]"/>
    <property type="match status" value="1"/>
</dbReference>
<evidence type="ECO:0000313" key="4">
    <source>
        <dbReference type="EMBL" id="ABK77698.1"/>
    </source>
</evidence>
<name>A0RWI1_CENSY</name>
<keyword evidence="5" id="KW-1185">Reference proteome</keyword>
<dbReference type="KEGG" id="csy:CENSYa_1068"/>
<evidence type="ECO:0000259" key="3">
    <source>
        <dbReference type="Pfam" id="PF00733"/>
    </source>
</evidence>
<gene>
    <name evidence="4" type="ordered locus">CENSYa_1068</name>
</gene>
<evidence type="ECO:0000256" key="2">
    <source>
        <dbReference type="ARBA" id="ARBA00022840"/>
    </source>
</evidence>
<dbReference type="GO" id="GO:0005829">
    <property type="term" value="C:cytosol"/>
    <property type="evidence" value="ECO:0007669"/>
    <property type="project" value="TreeGrafter"/>
</dbReference>
<dbReference type="AlphaFoldDB" id="A0RWI1"/>
<sequence>MDLLAAIEDAIRQSVPAGRIGVAFSGGVDSALVGAVCKNMGYEVELLTVGFAGSQDLSFAAEAAPEDTPHHTLEIDQSGFDKVARSVEDTMGASPEDTLSWYENGIAFHYVAVLAHENDLHTVLTANGIDELFCGYDVYRREYGQGSPEDMIRGKVEHELKMMEAVGRVTAAQGVQLLQPLLSPKFVEAAGTIPIEQKIRGPDDMLRKHAIRDAARRIGVPEISAGRRKKALQYGSGIHKALIKSRRSRGLHARQSGAPRI</sequence>
<proteinExistence type="predicted"/>
<dbReference type="InterPro" id="IPR001962">
    <property type="entry name" value="Asn_synthase"/>
</dbReference>
<dbReference type="CDD" id="cd01991">
    <property type="entry name" value="Asn_synthase_B_C"/>
    <property type="match status" value="1"/>
</dbReference>
<dbReference type="InterPro" id="IPR050795">
    <property type="entry name" value="Asn_Synthetase"/>
</dbReference>
<organism evidence="4 5">
    <name type="scientific">Cenarchaeum symbiosum (strain A)</name>
    <dbReference type="NCBI Taxonomy" id="414004"/>
    <lineage>
        <taxon>Archaea</taxon>
        <taxon>Nitrososphaerota</taxon>
        <taxon>Candidatus Cenarchaeales</taxon>
        <taxon>Candidatus Cenarchaeaceae</taxon>
        <taxon>Candidatus Cenarchaeum</taxon>
    </lineage>
</organism>
<feature type="domain" description="Asparagine synthetase" evidence="3">
    <location>
        <begin position="5"/>
        <end position="149"/>
    </location>
</feature>
<keyword evidence="4" id="KW-0436">Ligase</keyword>
<dbReference type="PANTHER" id="PTHR11772">
    <property type="entry name" value="ASPARAGINE SYNTHETASE"/>
    <property type="match status" value="1"/>
</dbReference>
<dbReference type="EnsemblBacteria" id="ABK77698">
    <property type="protein sequence ID" value="ABK77698"/>
    <property type="gene ID" value="CENSYa_1068"/>
</dbReference>
<dbReference type="Pfam" id="PF00733">
    <property type="entry name" value="Asn_synthase"/>
    <property type="match status" value="2"/>
</dbReference>
<evidence type="ECO:0000256" key="1">
    <source>
        <dbReference type="ARBA" id="ARBA00022741"/>
    </source>
</evidence>
<dbReference type="InterPro" id="IPR014729">
    <property type="entry name" value="Rossmann-like_a/b/a_fold"/>
</dbReference>
<dbReference type="EMBL" id="DP000238">
    <property type="protein sequence ID" value="ABK77698.1"/>
    <property type="molecule type" value="Genomic_DNA"/>
</dbReference>
<dbReference type="SUPFAM" id="SSF52402">
    <property type="entry name" value="Adenine nucleotide alpha hydrolases-like"/>
    <property type="match status" value="1"/>
</dbReference>
<protein>
    <submittedName>
        <fullName evidence="4">Asparagine synthase (Glutamine-hydrolyzing)</fullName>
        <ecNumber evidence="4">6.3.5.4</ecNumber>
    </submittedName>
</protein>
<keyword evidence="1" id="KW-0547">Nucleotide-binding</keyword>
<dbReference type="Proteomes" id="UP000000758">
    <property type="component" value="Chromosome"/>
</dbReference>
<keyword evidence="2" id="KW-0067">ATP-binding</keyword>
<dbReference type="GO" id="GO:0006529">
    <property type="term" value="P:asparagine biosynthetic process"/>
    <property type="evidence" value="ECO:0007669"/>
    <property type="project" value="InterPro"/>
</dbReference>
<dbReference type="HOGENOM" id="CLU_1063970_0_0_2"/>
<reference evidence="4 5" key="1">
    <citation type="journal article" date="2006" name="Proc. Natl. Acad. Sci. U.S.A.">
        <title>Genomic analysis of the uncultivated marine crenarchaeote Cenarchaeum symbiosum.</title>
        <authorList>
            <person name="Hallam S.J."/>
            <person name="Konstantinidis K.T."/>
            <person name="Putnam N."/>
            <person name="Schleper C."/>
            <person name="Watanabe Y."/>
            <person name="Sugahara J."/>
            <person name="Preston C."/>
            <person name="de la Torre J."/>
            <person name="Richardson P.M."/>
            <person name="DeLong E.F."/>
        </authorList>
    </citation>
    <scope>NUCLEOTIDE SEQUENCE [LARGE SCALE GENOMIC DNA]</scope>
    <source>
        <strain evidence="5">A</strain>
    </source>
</reference>
<accession>A0RWI1</accession>
<evidence type="ECO:0000313" key="5">
    <source>
        <dbReference type="Proteomes" id="UP000000758"/>
    </source>
</evidence>
<dbReference type="GO" id="GO:0005524">
    <property type="term" value="F:ATP binding"/>
    <property type="evidence" value="ECO:0007669"/>
    <property type="project" value="UniProtKB-KW"/>
</dbReference>
<dbReference type="Gene3D" id="3.40.50.620">
    <property type="entry name" value="HUPs"/>
    <property type="match status" value="1"/>
</dbReference>
<dbReference type="GO" id="GO:0004066">
    <property type="term" value="F:asparagine synthase (glutamine-hydrolyzing) activity"/>
    <property type="evidence" value="ECO:0007669"/>
    <property type="project" value="UniProtKB-EC"/>
</dbReference>